<reference evidence="6 7" key="1">
    <citation type="submission" date="2021-10" db="EMBL/GenBank/DDBJ databases">
        <title>Anaerobic single-cell dispensing facilitates the cultivation of human gut bacteria.</title>
        <authorList>
            <person name="Afrizal A."/>
        </authorList>
    </citation>
    <scope>NUCLEOTIDE SEQUENCE [LARGE SCALE GENOMIC DNA]</scope>
    <source>
        <strain evidence="6 7">CLA-AA-H244</strain>
    </source>
</reference>
<keyword evidence="3" id="KW-0443">Lipid metabolism</keyword>
<dbReference type="FunFam" id="3.40.50.720:FF:000173">
    <property type="entry name" value="3-oxoacyl-[acyl-carrier protein] reductase"/>
    <property type="match status" value="1"/>
</dbReference>
<dbReference type="Pfam" id="PF00106">
    <property type="entry name" value="adh_short"/>
    <property type="match status" value="1"/>
</dbReference>
<dbReference type="InterPro" id="IPR057326">
    <property type="entry name" value="KR_dom"/>
</dbReference>
<evidence type="ECO:0000256" key="1">
    <source>
        <dbReference type="ARBA" id="ARBA00006484"/>
    </source>
</evidence>
<evidence type="ECO:0000256" key="3">
    <source>
        <dbReference type="ARBA" id="ARBA00023221"/>
    </source>
</evidence>
<dbReference type="PROSITE" id="PS00061">
    <property type="entry name" value="ADH_SHORT"/>
    <property type="match status" value="1"/>
</dbReference>
<evidence type="ECO:0000313" key="6">
    <source>
        <dbReference type="EMBL" id="MCC2167757.1"/>
    </source>
</evidence>
<dbReference type="InterPro" id="IPR050259">
    <property type="entry name" value="SDR"/>
</dbReference>
<organism evidence="6 7">
    <name type="scientific">Gallintestinimicrobium propionicum</name>
    <dbReference type="NCBI Taxonomy" id="2981770"/>
    <lineage>
        <taxon>Bacteria</taxon>
        <taxon>Bacillati</taxon>
        <taxon>Bacillota</taxon>
        <taxon>Clostridia</taxon>
        <taxon>Lachnospirales</taxon>
        <taxon>Lachnospiraceae</taxon>
        <taxon>Gallintestinimicrobium</taxon>
    </lineage>
</organism>
<dbReference type="NCBIfam" id="NF047420">
    <property type="entry name" value="EF_P_mod_YmfI"/>
    <property type="match status" value="1"/>
</dbReference>
<dbReference type="EMBL" id="JAJEQF010000019">
    <property type="protein sequence ID" value="MCC2167757.1"/>
    <property type="molecule type" value="Genomic_DNA"/>
</dbReference>
<name>A0AAE3AYC4_9FIRM</name>
<dbReference type="SMART" id="SM00822">
    <property type="entry name" value="PKS_KR"/>
    <property type="match status" value="1"/>
</dbReference>
<keyword evidence="3" id="KW-0753">Steroid metabolism</keyword>
<accession>A0AAE3AYC4</accession>
<protein>
    <submittedName>
        <fullName evidence="6">SDR family NAD(P)-dependent oxidoreductase</fullName>
    </submittedName>
</protein>
<dbReference type="PANTHER" id="PTHR42879">
    <property type="entry name" value="3-OXOACYL-(ACYL-CARRIER-PROTEIN) REDUCTASE"/>
    <property type="match status" value="1"/>
</dbReference>
<evidence type="ECO:0000313" key="7">
    <source>
        <dbReference type="Proteomes" id="UP001199355"/>
    </source>
</evidence>
<dbReference type="PRINTS" id="PR00080">
    <property type="entry name" value="SDRFAMILY"/>
</dbReference>
<comment type="similarity">
    <text evidence="1 4">Belongs to the short-chain dehydrogenases/reductases (SDR) family.</text>
</comment>
<dbReference type="GO" id="GO:0032787">
    <property type="term" value="P:monocarboxylic acid metabolic process"/>
    <property type="evidence" value="ECO:0007669"/>
    <property type="project" value="UniProtKB-ARBA"/>
</dbReference>
<dbReference type="AlphaFoldDB" id="A0AAE3AYC4"/>
<dbReference type="InterPro" id="IPR036291">
    <property type="entry name" value="NAD(P)-bd_dom_sf"/>
</dbReference>
<dbReference type="InterPro" id="IPR020904">
    <property type="entry name" value="Sc_DH/Rdtase_CS"/>
</dbReference>
<dbReference type="PANTHER" id="PTHR42879:SF2">
    <property type="entry name" value="3-OXOACYL-[ACYL-CARRIER-PROTEIN] REDUCTASE FABG"/>
    <property type="match status" value="1"/>
</dbReference>
<dbReference type="RefSeq" id="WP_308728281.1">
    <property type="nucleotide sequence ID" value="NZ_JAJEQF010000019.1"/>
</dbReference>
<dbReference type="Gene3D" id="3.40.50.720">
    <property type="entry name" value="NAD(P)-binding Rossmann-like Domain"/>
    <property type="match status" value="1"/>
</dbReference>
<dbReference type="PRINTS" id="PR00081">
    <property type="entry name" value="GDHRDH"/>
</dbReference>
<dbReference type="SUPFAM" id="SSF51735">
    <property type="entry name" value="NAD(P)-binding Rossmann-fold domains"/>
    <property type="match status" value="1"/>
</dbReference>
<keyword evidence="2" id="KW-0560">Oxidoreductase</keyword>
<dbReference type="GO" id="GO:0016491">
    <property type="term" value="F:oxidoreductase activity"/>
    <property type="evidence" value="ECO:0007669"/>
    <property type="project" value="UniProtKB-KW"/>
</dbReference>
<gene>
    <name evidence="6" type="ORF">LKD45_08645</name>
</gene>
<proteinExistence type="inferred from homology"/>
<dbReference type="GO" id="GO:0008202">
    <property type="term" value="P:steroid metabolic process"/>
    <property type="evidence" value="ECO:0007669"/>
    <property type="project" value="UniProtKB-KW"/>
</dbReference>
<evidence type="ECO:0000256" key="4">
    <source>
        <dbReference type="RuleBase" id="RU000363"/>
    </source>
</evidence>
<dbReference type="Proteomes" id="UP001199355">
    <property type="component" value="Unassembled WGS sequence"/>
</dbReference>
<evidence type="ECO:0000259" key="5">
    <source>
        <dbReference type="SMART" id="SM00822"/>
    </source>
</evidence>
<dbReference type="InterPro" id="IPR002347">
    <property type="entry name" value="SDR_fam"/>
</dbReference>
<feature type="domain" description="Ketoreductase" evidence="5">
    <location>
        <begin position="17"/>
        <end position="194"/>
    </location>
</feature>
<sequence>MYSDLTPIFPAESSSRPIALITGASRGIGKAIAETFAQAGYDLILTCRQNRETLETLCKSLSEAYSIQTAAFIGDLGDYETVRELFAPIRRLNLLVNNAGISHIGLLTDMSPDQWHRVMSTNLDACFYTCKLAVPLMLHRHSGRILNISSVWGNVGASMETAYSASKGAVNSLTRALAKELAPSNIAVNAIACGVIDTDMNRCFSEEELQALIEEIPADRLGQPEEVGLLALKLAESPLYLTGQIITMDGGFL</sequence>
<keyword evidence="7" id="KW-1185">Reference proteome</keyword>
<evidence type="ECO:0000256" key="2">
    <source>
        <dbReference type="ARBA" id="ARBA00023002"/>
    </source>
</evidence>
<comment type="caution">
    <text evidence="6">The sequence shown here is derived from an EMBL/GenBank/DDBJ whole genome shotgun (WGS) entry which is preliminary data.</text>
</comment>